<dbReference type="SUPFAM" id="SSF69000">
    <property type="entry name" value="FAD-dependent thiol oxidase"/>
    <property type="match status" value="1"/>
</dbReference>
<feature type="domain" description="ERV/ALR sulfhydryl oxidase" evidence="10">
    <location>
        <begin position="303"/>
        <end position="439"/>
    </location>
</feature>
<evidence type="ECO:0000256" key="1">
    <source>
        <dbReference type="ARBA" id="ARBA00001974"/>
    </source>
</evidence>
<dbReference type="Pfam" id="PF04777">
    <property type="entry name" value="Evr1_Alr"/>
    <property type="match status" value="1"/>
</dbReference>
<organism evidence="12 14">
    <name type="scientific">Polarella glacialis</name>
    <name type="common">Dinoflagellate</name>
    <dbReference type="NCBI Taxonomy" id="89957"/>
    <lineage>
        <taxon>Eukaryota</taxon>
        <taxon>Sar</taxon>
        <taxon>Alveolata</taxon>
        <taxon>Dinophyceae</taxon>
        <taxon>Suessiales</taxon>
        <taxon>Suessiaceae</taxon>
        <taxon>Polarella</taxon>
    </lineage>
</organism>
<keyword evidence="7" id="KW-0325">Glycoprotein</keyword>
<name>A0A813FYL6_POLGL</name>
<dbReference type="PROSITE" id="PS51324">
    <property type="entry name" value="ERV_ALR"/>
    <property type="match status" value="1"/>
</dbReference>
<evidence type="ECO:0000313" key="12">
    <source>
        <dbReference type="EMBL" id="CAE8617435.1"/>
    </source>
</evidence>
<dbReference type="PROSITE" id="PS51352">
    <property type="entry name" value="THIOREDOXIN_2"/>
    <property type="match status" value="1"/>
</dbReference>
<evidence type="ECO:0000256" key="3">
    <source>
        <dbReference type="ARBA" id="ARBA00022729"/>
    </source>
</evidence>
<dbReference type="InterPro" id="IPR017905">
    <property type="entry name" value="ERV/ALR_sulphydryl_oxidase"/>
</dbReference>
<keyword evidence="5 8" id="KW-0560">Oxidoreductase</keyword>
<keyword evidence="8" id="KW-0812">Transmembrane</keyword>
<dbReference type="InterPro" id="IPR039798">
    <property type="entry name" value="Sulfhydryl_oxidase"/>
</dbReference>
<dbReference type="InterPro" id="IPR036249">
    <property type="entry name" value="Thioredoxin-like_sf"/>
</dbReference>
<dbReference type="PROSITE" id="PS00194">
    <property type="entry name" value="THIOREDOXIN_1"/>
    <property type="match status" value="1"/>
</dbReference>
<dbReference type="GO" id="GO:0003756">
    <property type="term" value="F:protein disulfide isomerase activity"/>
    <property type="evidence" value="ECO:0007669"/>
    <property type="project" value="TreeGrafter"/>
</dbReference>
<dbReference type="InterPro" id="IPR017937">
    <property type="entry name" value="Thioredoxin_CS"/>
</dbReference>
<comment type="catalytic activity">
    <reaction evidence="8">
        <text>2 R'C(R)SH + O2 = R'C(R)S-S(R)CR' + H2O2</text>
        <dbReference type="Rhea" id="RHEA:17357"/>
        <dbReference type="ChEBI" id="CHEBI:15379"/>
        <dbReference type="ChEBI" id="CHEBI:16240"/>
        <dbReference type="ChEBI" id="CHEBI:16520"/>
        <dbReference type="ChEBI" id="CHEBI:17412"/>
        <dbReference type="EC" id="1.8.3.2"/>
    </reaction>
</comment>
<dbReference type="EC" id="1.8.3.2" evidence="8"/>
<evidence type="ECO:0000256" key="6">
    <source>
        <dbReference type="ARBA" id="ARBA00023157"/>
    </source>
</evidence>
<dbReference type="InterPro" id="IPR013766">
    <property type="entry name" value="Thioredoxin_domain"/>
</dbReference>
<dbReference type="GO" id="GO:0006457">
    <property type="term" value="P:protein folding"/>
    <property type="evidence" value="ECO:0007669"/>
    <property type="project" value="TreeGrafter"/>
</dbReference>
<reference evidence="12" key="1">
    <citation type="submission" date="2021-02" db="EMBL/GenBank/DDBJ databases">
        <authorList>
            <person name="Dougan E. K."/>
            <person name="Rhodes N."/>
            <person name="Thang M."/>
            <person name="Chan C."/>
        </authorList>
    </citation>
    <scope>NUCLEOTIDE SEQUENCE</scope>
</reference>
<dbReference type="AlphaFoldDB" id="A0A813FYL6"/>
<dbReference type="GO" id="GO:0000139">
    <property type="term" value="C:Golgi membrane"/>
    <property type="evidence" value="ECO:0007669"/>
    <property type="project" value="TreeGrafter"/>
</dbReference>
<proteinExistence type="predicted"/>
<feature type="transmembrane region" description="Helical" evidence="8">
    <location>
        <begin position="532"/>
        <end position="550"/>
    </location>
</feature>
<evidence type="ECO:0000259" key="10">
    <source>
        <dbReference type="PROSITE" id="PS51324"/>
    </source>
</evidence>
<evidence type="ECO:0000256" key="7">
    <source>
        <dbReference type="ARBA" id="ARBA00023180"/>
    </source>
</evidence>
<keyword evidence="4 8" id="KW-0274">FAD</keyword>
<gene>
    <name evidence="12" type="ORF">PGLA1383_LOCUS35095</name>
    <name evidence="13" type="ORF">PGLA2088_LOCUS48113</name>
</gene>
<dbReference type="PANTHER" id="PTHR22897">
    <property type="entry name" value="QUIESCIN Q6-RELATED SULFHYDRYL OXIDASE"/>
    <property type="match status" value="1"/>
</dbReference>
<protein>
    <recommendedName>
        <fullName evidence="8">Sulfhydryl oxidase</fullName>
        <ecNumber evidence="8">1.8.3.2</ecNumber>
    </recommendedName>
</protein>
<comment type="cofactor">
    <cofactor evidence="1 8">
        <name>FAD</name>
        <dbReference type="ChEBI" id="CHEBI:57692"/>
    </cofactor>
</comment>
<evidence type="ECO:0000313" key="13">
    <source>
        <dbReference type="EMBL" id="CAE8735968.1"/>
    </source>
</evidence>
<keyword evidence="2 8" id="KW-0285">Flavoprotein</keyword>
<dbReference type="EMBL" id="CAJNNW010036607">
    <property type="protein sequence ID" value="CAE8735968.1"/>
    <property type="molecule type" value="Genomic_DNA"/>
</dbReference>
<dbReference type="EMBL" id="CAJNNV010026156">
    <property type="protein sequence ID" value="CAE8617435.1"/>
    <property type="molecule type" value="Genomic_DNA"/>
</dbReference>
<dbReference type="Proteomes" id="UP000654075">
    <property type="component" value="Unassembled WGS sequence"/>
</dbReference>
<evidence type="ECO:0000259" key="11">
    <source>
        <dbReference type="PROSITE" id="PS51352"/>
    </source>
</evidence>
<sequence>MQYAIAMLSHILCLVGVASRSGASGHVELLWSPEPQLYETPGLVGRQKSLFKPGGAVHVLTGACKGDPGVQSRPDAVWVVDYYSDGCPHCWYFAPVFQQLAQSYDGSPAVHFGACNCAEESNRDACFTAQAYSYPTVVAYNLSAAGQLSGASGAVSEQIACANDEGPLSARDLSEWLTNRSASLAPPWPQVLSGGADFQGDSSGTGVVAINGPPGPPGWPETYALEDDRFAESRLGLVEFLSDGYSGVEKYSAALRVVTFVARVFPVDGSYFSRLVRTVEEQGAVPAAKFRRELESWKNLFGRRHSVFCKVQTCSMWQLLHVVTASVAGVATTGCPLYSQQSEYQPSMVGVGNASVAEAMAFIRDVVDNFLTCSDCRKHFLAAYDTCLYGRCDVLAAPDEKSKARAMVLWLWRTHNAVSMRVLATHPSHEGSSAVDRRWPAYRDCPGCWRPEIVVGTVAGHEPDTELLVRDLDAAFDLDHTFGFLMGNYVGKENLAWEDIRPEGMQKFLLRPAALRPRGYMPEAETDSLRRVVLALVLAVAALLTVLAAWGPLRRRFSHSTPAVLSDSLIQMHPYQGME</sequence>
<dbReference type="Pfam" id="PF00085">
    <property type="entry name" value="Thioredoxin"/>
    <property type="match status" value="1"/>
</dbReference>
<keyword evidence="14" id="KW-1185">Reference proteome</keyword>
<comment type="caution">
    <text evidence="12">The sequence shown here is derived from an EMBL/GenBank/DDBJ whole genome shotgun (WGS) entry which is preliminary data.</text>
</comment>
<dbReference type="SUPFAM" id="SSF52833">
    <property type="entry name" value="Thioredoxin-like"/>
    <property type="match status" value="1"/>
</dbReference>
<dbReference type="Gene3D" id="3.40.30.10">
    <property type="entry name" value="Glutaredoxin"/>
    <property type="match status" value="1"/>
</dbReference>
<evidence type="ECO:0000313" key="14">
    <source>
        <dbReference type="Proteomes" id="UP000654075"/>
    </source>
</evidence>
<evidence type="ECO:0000256" key="8">
    <source>
        <dbReference type="RuleBase" id="RU371123"/>
    </source>
</evidence>
<accession>A0A813FYL6</accession>
<dbReference type="InterPro" id="IPR036774">
    <property type="entry name" value="ERV/ALR_sulphydryl_oxid_sf"/>
</dbReference>
<keyword evidence="8" id="KW-1133">Transmembrane helix</keyword>
<feature type="domain" description="Thioredoxin" evidence="11">
    <location>
        <begin position="28"/>
        <end position="182"/>
    </location>
</feature>
<feature type="chain" id="PRO_5035682171" description="Sulfhydryl oxidase" evidence="9">
    <location>
        <begin position="26"/>
        <end position="579"/>
    </location>
</feature>
<dbReference type="Gene3D" id="1.20.120.310">
    <property type="entry name" value="ERV/ALR sulfhydryl oxidase domain"/>
    <property type="match status" value="1"/>
</dbReference>
<dbReference type="OrthoDB" id="59470at2759"/>
<evidence type="ECO:0000256" key="4">
    <source>
        <dbReference type="ARBA" id="ARBA00022827"/>
    </source>
</evidence>
<evidence type="ECO:0000256" key="9">
    <source>
        <dbReference type="SAM" id="SignalP"/>
    </source>
</evidence>
<evidence type="ECO:0000256" key="5">
    <source>
        <dbReference type="ARBA" id="ARBA00023002"/>
    </source>
</evidence>
<dbReference type="Proteomes" id="UP000626109">
    <property type="component" value="Unassembled WGS sequence"/>
</dbReference>
<keyword evidence="6" id="KW-1015">Disulfide bond</keyword>
<dbReference type="GO" id="GO:0016971">
    <property type="term" value="F:flavin-dependent sulfhydryl oxidase activity"/>
    <property type="evidence" value="ECO:0007669"/>
    <property type="project" value="InterPro"/>
</dbReference>
<evidence type="ECO:0000256" key="2">
    <source>
        <dbReference type="ARBA" id="ARBA00022630"/>
    </source>
</evidence>
<feature type="signal peptide" evidence="9">
    <location>
        <begin position="1"/>
        <end position="25"/>
    </location>
</feature>
<keyword evidence="3 9" id="KW-0732">Signal</keyword>
<dbReference type="GO" id="GO:0005615">
    <property type="term" value="C:extracellular space"/>
    <property type="evidence" value="ECO:0007669"/>
    <property type="project" value="TreeGrafter"/>
</dbReference>
<dbReference type="PANTHER" id="PTHR22897:SF8">
    <property type="entry name" value="SULFHYDRYL OXIDASE"/>
    <property type="match status" value="1"/>
</dbReference>
<keyword evidence="8" id="KW-0472">Membrane</keyword>